<organism evidence="2 3">
    <name type="scientific">Pleuronectes platessa</name>
    <name type="common">European plaice</name>
    <dbReference type="NCBI Taxonomy" id="8262"/>
    <lineage>
        <taxon>Eukaryota</taxon>
        <taxon>Metazoa</taxon>
        <taxon>Chordata</taxon>
        <taxon>Craniata</taxon>
        <taxon>Vertebrata</taxon>
        <taxon>Euteleostomi</taxon>
        <taxon>Actinopterygii</taxon>
        <taxon>Neopterygii</taxon>
        <taxon>Teleostei</taxon>
        <taxon>Neoteleostei</taxon>
        <taxon>Acanthomorphata</taxon>
        <taxon>Carangaria</taxon>
        <taxon>Pleuronectiformes</taxon>
        <taxon>Pleuronectoidei</taxon>
        <taxon>Pleuronectidae</taxon>
        <taxon>Pleuronectes</taxon>
    </lineage>
</organism>
<dbReference type="GO" id="GO:0043195">
    <property type="term" value="C:terminal bouton"/>
    <property type="evidence" value="ECO:0007669"/>
    <property type="project" value="TreeGrafter"/>
</dbReference>
<feature type="non-terminal residue" evidence="2">
    <location>
        <position position="1"/>
    </location>
</feature>
<protein>
    <recommendedName>
        <fullName evidence="1">MHD2 domain-containing protein</fullName>
    </recommendedName>
</protein>
<dbReference type="GO" id="GO:0019992">
    <property type="term" value="F:diacylglycerol binding"/>
    <property type="evidence" value="ECO:0007669"/>
    <property type="project" value="InterPro"/>
</dbReference>
<keyword evidence="3" id="KW-1185">Reference proteome</keyword>
<comment type="caution">
    <text evidence="2">The sequence shown here is derived from an EMBL/GenBank/DDBJ whole genome shotgun (WGS) entry which is preliminary data.</text>
</comment>
<evidence type="ECO:0000313" key="3">
    <source>
        <dbReference type="Proteomes" id="UP001153269"/>
    </source>
</evidence>
<dbReference type="InterPro" id="IPR027080">
    <property type="entry name" value="Unc-13"/>
</dbReference>
<dbReference type="PANTHER" id="PTHR10480">
    <property type="entry name" value="PROTEIN UNC-13 HOMOLOG"/>
    <property type="match status" value="1"/>
</dbReference>
<evidence type="ECO:0000259" key="1">
    <source>
        <dbReference type="PROSITE" id="PS51259"/>
    </source>
</evidence>
<dbReference type="GO" id="GO:0030672">
    <property type="term" value="C:synaptic vesicle membrane"/>
    <property type="evidence" value="ECO:0007669"/>
    <property type="project" value="TreeGrafter"/>
</dbReference>
<dbReference type="GO" id="GO:0099525">
    <property type="term" value="P:presynaptic dense core vesicle exocytosis"/>
    <property type="evidence" value="ECO:0007669"/>
    <property type="project" value="TreeGrafter"/>
</dbReference>
<evidence type="ECO:0000313" key="2">
    <source>
        <dbReference type="EMBL" id="CAB1445707.1"/>
    </source>
</evidence>
<dbReference type="GO" id="GO:0017075">
    <property type="term" value="F:syntaxin-1 binding"/>
    <property type="evidence" value="ECO:0007669"/>
    <property type="project" value="TreeGrafter"/>
</dbReference>
<feature type="domain" description="MHD2" evidence="1">
    <location>
        <begin position="1"/>
        <end position="89"/>
    </location>
</feature>
<dbReference type="Pfam" id="PF06292">
    <property type="entry name" value="MUN"/>
    <property type="match status" value="1"/>
</dbReference>
<dbReference type="Gene3D" id="1.20.58.1100">
    <property type="match status" value="1"/>
</dbReference>
<sequence>MCLCFSLQGAQLLTAAKGLSNLKGGSEAKTLTPKQCIIIDAGLESIKQYFHAGGNGLKKAFVEKSPELASLLHDGMGIRVTGNEKIRPDRGSGVQRPIGEAVCQIDMMLGKERKVNVR</sequence>
<dbReference type="PROSITE" id="PS51259">
    <property type="entry name" value="MHD2"/>
    <property type="match status" value="1"/>
</dbReference>
<dbReference type="GO" id="GO:0035249">
    <property type="term" value="P:synaptic transmission, glutamatergic"/>
    <property type="evidence" value="ECO:0007669"/>
    <property type="project" value="TreeGrafter"/>
</dbReference>
<gene>
    <name evidence="2" type="ORF">PLEPLA_LOCUS33444</name>
</gene>
<reference evidence="2" key="1">
    <citation type="submission" date="2020-03" db="EMBL/GenBank/DDBJ databases">
        <authorList>
            <person name="Weist P."/>
        </authorList>
    </citation>
    <scope>NUCLEOTIDE SEQUENCE</scope>
</reference>
<dbReference type="GO" id="GO:0061789">
    <property type="term" value="P:dense core granule priming"/>
    <property type="evidence" value="ECO:0007669"/>
    <property type="project" value="TreeGrafter"/>
</dbReference>
<dbReference type="InterPro" id="IPR010439">
    <property type="entry name" value="MUN_dom"/>
</dbReference>
<name>A0A9N7Z1S0_PLEPL</name>
<proteinExistence type="predicted"/>
<dbReference type="GO" id="GO:0016082">
    <property type="term" value="P:synaptic vesicle priming"/>
    <property type="evidence" value="ECO:0007669"/>
    <property type="project" value="TreeGrafter"/>
</dbReference>
<accession>A0A9N7Z1S0</accession>
<dbReference type="GO" id="GO:0098831">
    <property type="term" value="C:presynaptic active zone cytoplasmic component"/>
    <property type="evidence" value="ECO:0007669"/>
    <property type="project" value="TreeGrafter"/>
</dbReference>
<dbReference type="AlphaFoldDB" id="A0A9N7Z1S0"/>
<dbReference type="InterPro" id="IPR014772">
    <property type="entry name" value="Munc13_dom-2"/>
</dbReference>
<dbReference type="Proteomes" id="UP001153269">
    <property type="component" value="Unassembled WGS sequence"/>
</dbReference>
<dbReference type="EMBL" id="CADEAL010003763">
    <property type="protein sequence ID" value="CAB1445707.1"/>
    <property type="molecule type" value="Genomic_DNA"/>
</dbReference>
<dbReference type="GO" id="GO:0016081">
    <property type="term" value="P:synaptic vesicle docking"/>
    <property type="evidence" value="ECO:0007669"/>
    <property type="project" value="TreeGrafter"/>
</dbReference>
<dbReference type="GO" id="GO:0042734">
    <property type="term" value="C:presynaptic membrane"/>
    <property type="evidence" value="ECO:0007669"/>
    <property type="project" value="TreeGrafter"/>
</dbReference>
<dbReference type="GO" id="GO:0031594">
    <property type="term" value="C:neuromuscular junction"/>
    <property type="evidence" value="ECO:0007669"/>
    <property type="project" value="TreeGrafter"/>
</dbReference>
<dbReference type="GO" id="GO:0005516">
    <property type="term" value="F:calmodulin binding"/>
    <property type="evidence" value="ECO:0007669"/>
    <property type="project" value="TreeGrafter"/>
</dbReference>
<dbReference type="PANTHER" id="PTHR10480:SF14">
    <property type="entry name" value="PROTEIN UNC-13 HOMOLOG B-LIKE"/>
    <property type="match status" value="1"/>
</dbReference>